<feature type="region of interest" description="Disordered" evidence="1">
    <location>
        <begin position="290"/>
        <end position="359"/>
    </location>
</feature>
<evidence type="ECO:0000256" key="1">
    <source>
        <dbReference type="SAM" id="MobiDB-lite"/>
    </source>
</evidence>
<accession>A0A921UD75</accession>
<proteinExistence type="predicted"/>
<sequence>MAGSGVGESTLLRSLDYPCTKRLRLRRLLAYFRRHGHIEIYYVAKEKLRVVFHLRDLLKQVKAGQLREACNYILSFAPFEQSSHQATLLALFLQDLAAILDFADGHTMAARILCDWFISLYNHRVLAKFPCFATLVADVLFLRTDRVRASLDRKLVINKAVELVEAIAHKTPELKDRMHYPRVRNNLDNVVPVGSSFRQRRRAKSSGHKQSTDIAQFYLQLKKRLPSSNPVEKRLFSAMNKWEVLIALLDQALQAGRDDPVLKQGHPTGSLSKQVFPLKAFVTRGSLVFPQSNQGHESEHSSKLDTSQIPATVATPEINSAMKRSSHQESHKDTSDPNVSKRPRVTGTGSFVEVSPSVY</sequence>
<evidence type="ECO:0000313" key="3">
    <source>
        <dbReference type="Proteomes" id="UP000807115"/>
    </source>
</evidence>
<organism evidence="2 3">
    <name type="scientific">Sorghum bicolor</name>
    <name type="common">Sorghum</name>
    <name type="synonym">Sorghum vulgare</name>
    <dbReference type="NCBI Taxonomy" id="4558"/>
    <lineage>
        <taxon>Eukaryota</taxon>
        <taxon>Viridiplantae</taxon>
        <taxon>Streptophyta</taxon>
        <taxon>Embryophyta</taxon>
        <taxon>Tracheophyta</taxon>
        <taxon>Spermatophyta</taxon>
        <taxon>Magnoliopsida</taxon>
        <taxon>Liliopsida</taxon>
        <taxon>Poales</taxon>
        <taxon>Poaceae</taxon>
        <taxon>PACMAD clade</taxon>
        <taxon>Panicoideae</taxon>
        <taxon>Andropogonodae</taxon>
        <taxon>Andropogoneae</taxon>
        <taxon>Sorghinae</taxon>
        <taxon>Sorghum</taxon>
    </lineage>
</organism>
<dbReference type="Proteomes" id="UP000807115">
    <property type="component" value="Chromosome 6"/>
</dbReference>
<evidence type="ECO:0000313" key="2">
    <source>
        <dbReference type="EMBL" id="KAG0527218.1"/>
    </source>
</evidence>
<protein>
    <submittedName>
        <fullName evidence="2">Uncharacterized protein</fullName>
    </submittedName>
</protein>
<name>A0A921UD75_SORBI</name>
<dbReference type="PANTHER" id="PTHR36478:SF23">
    <property type="match status" value="1"/>
</dbReference>
<feature type="compositionally biased region" description="Basic and acidic residues" evidence="1">
    <location>
        <begin position="326"/>
        <end position="335"/>
    </location>
</feature>
<dbReference type="AlphaFoldDB" id="A0A921UD75"/>
<gene>
    <name evidence="2" type="ORF">BDA96_06G214400</name>
</gene>
<reference evidence="2" key="1">
    <citation type="journal article" date="2019" name="BMC Genomics">
        <title>A new reference genome for Sorghum bicolor reveals high levels of sequence similarity between sweet and grain genotypes: implications for the genetics of sugar metabolism.</title>
        <authorList>
            <person name="Cooper E.A."/>
            <person name="Brenton Z.W."/>
            <person name="Flinn B.S."/>
            <person name="Jenkins J."/>
            <person name="Shu S."/>
            <person name="Flowers D."/>
            <person name="Luo F."/>
            <person name="Wang Y."/>
            <person name="Xia P."/>
            <person name="Barry K."/>
            <person name="Daum C."/>
            <person name="Lipzen A."/>
            <person name="Yoshinaga Y."/>
            <person name="Schmutz J."/>
            <person name="Saski C."/>
            <person name="Vermerris W."/>
            <person name="Kresovich S."/>
        </authorList>
    </citation>
    <scope>NUCLEOTIDE SEQUENCE</scope>
</reference>
<reference evidence="2" key="2">
    <citation type="submission" date="2020-10" db="EMBL/GenBank/DDBJ databases">
        <authorList>
            <person name="Cooper E.A."/>
            <person name="Brenton Z.W."/>
            <person name="Flinn B.S."/>
            <person name="Jenkins J."/>
            <person name="Shu S."/>
            <person name="Flowers D."/>
            <person name="Luo F."/>
            <person name="Wang Y."/>
            <person name="Xia P."/>
            <person name="Barry K."/>
            <person name="Daum C."/>
            <person name="Lipzen A."/>
            <person name="Yoshinaga Y."/>
            <person name="Schmutz J."/>
            <person name="Saski C."/>
            <person name="Vermerris W."/>
            <person name="Kresovich S."/>
        </authorList>
    </citation>
    <scope>NUCLEOTIDE SEQUENCE</scope>
</reference>
<dbReference type="EMBL" id="CM027685">
    <property type="protein sequence ID" value="KAG0527218.1"/>
    <property type="molecule type" value="Genomic_DNA"/>
</dbReference>
<comment type="caution">
    <text evidence="2">The sequence shown here is derived from an EMBL/GenBank/DDBJ whole genome shotgun (WGS) entry which is preliminary data.</text>
</comment>
<dbReference type="PANTHER" id="PTHR36478">
    <property type="entry name" value="OS04G0614237 PROTEIN-RELATED"/>
    <property type="match status" value="1"/>
</dbReference>